<keyword evidence="11" id="KW-0460">Magnesium</keyword>
<evidence type="ECO:0000256" key="3">
    <source>
        <dbReference type="ARBA" id="ARBA00010688"/>
    </source>
</evidence>
<dbReference type="GO" id="GO:0005829">
    <property type="term" value="C:cytosol"/>
    <property type="evidence" value="ECO:0007669"/>
    <property type="project" value="TreeGrafter"/>
</dbReference>
<dbReference type="UniPathway" id="UPA00588">
    <property type="reaction ID" value="UER00659"/>
</dbReference>
<evidence type="ECO:0000256" key="6">
    <source>
        <dbReference type="ARBA" id="ARBA00022726"/>
    </source>
</evidence>
<dbReference type="STRING" id="215250.A0A316YKS6"/>
<dbReference type="FunCoup" id="A0A316YKS6">
    <property type="interactions" value="427"/>
</dbReference>
<evidence type="ECO:0000256" key="1">
    <source>
        <dbReference type="ARBA" id="ARBA00001946"/>
    </source>
</evidence>
<evidence type="ECO:0000256" key="4">
    <source>
        <dbReference type="ARBA" id="ARBA00012119"/>
    </source>
</evidence>
<accession>A0A316YKS6</accession>
<evidence type="ECO:0000259" key="12">
    <source>
        <dbReference type="Pfam" id="PF00294"/>
    </source>
</evidence>
<keyword evidence="9 11" id="KW-0067">ATP-binding</keyword>
<keyword evidence="5 11" id="KW-0808">Transferase</keyword>
<dbReference type="RefSeq" id="XP_025377000.1">
    <property type="nucleotide sequence ID" value="XM_025521458.1"/>
</dbReference>
<evidence type="ECO:0000256" key="7">
    <source>
        <dbReference type="ARBA" id="ARBA00022741"/>
    </source>
</evidence>
<dbReference type="GO" id="GO:0005524">
    <property type="term" value="F:ATP binding"/>
    <property type="evidence" value="ECO:0007669"/>
    <property type="project" value="UniProtKB-UniRule"/>
</dbReference>
<evidence type="ECO:0000256" key="11">
    <source>
        <dbReference type="RuleBase" id="RU368116"/>
    </source>
</evidence>
<dbReference type="AlphaFoldDB" id="A0A316YKS6"/>
<evidence type="ECO:0000256" key="10">
    <source>
        <dbReference type="PIRSR" id="PIRSR601805-1"/>
    </source>
</evidence>
<comment type="catalytic activity">
    <reaction evidence="11">
        <text>adenosine + ATP = AMP + ADP + H(+)</text>
        <dbReference type="Rhea" id="RHEA:20824"/>
        <dbReference type="ChEBI" id="CHEBI:15378"/>
        <dbReference type="ChEBI" id="CHEBI:16335"/>
        <dbReference type="ChEBI" id="CHEBI:30616"/>
        <dbReference type="ChEBI" id="CHEBI:456215"/>
        <dbReference type="ChEBI" id="CHEBI:456216"/>
        <dbReference type="EC" id="2.7.1.20"/>
    </reaction>
</comment>
<evidence type="ECO:0000256" key="8">
    <source>
        <dbReference type="ARBA" id="ARBA00022777"/>
    </source>
</evidence>
<dbReference type="InterPro" id="IPR011611">
    <property type="entry name" value="PfkB_dom"/>
</dbReference>
<evidence type="ECO:0000256" key="9">
    <source>
        <dbReference type="ARBA" id="ARBA00022840"/>
    </source>
</evidence>
<dbReference type="EC" id="2.7.1.20" evidence="4 11"/>
<gene>
    <name evidence="13" type="ORF">FA10DRAFT_266356</name>
</gene>
<evidence type="ECO:0000256" key="5">
    <source>
        <dbReference type="ARBA" id="ARBA00022679"/>
    </source>
</evidence>
<dbReference type="Pfam" id="PF00294">
    <property type="entry name" value="PfkB"/>
    <property type="match status" value="1"/>
</dbReference>
<dbReference type="GO" id="GO:0005634">
    <property type="term" value="C:nucleus"/>
    <property type="evidence" value="ECO:0007669"/>
    <property type="project" value="TreeGrafter"/>
</dbReference>
<comment type="function">
    <text evidence="11">ATP dependent phosphorylation of adenosine and other related nucleoside analogs to monophosphate derivatives.</text>
</comment>
<dbReference type="PANTHER" id="PTHR45769:SF3">
    <property type="entry name" value="ADENOSINE KINASE"/>
    <property type="match status" value="1"/>
</dbReference>
<keyword evidence="8 11" id="KW-0418">Kinase</keyword>
<evidence type="ECO:0000313" key="14">
    <source>
        <dbReference type="Proteomes" id="UP000245768"/>
    </source>
</evidence>
<dbReference type="GO" id="GO:0006166">
    <property type="term" value="P:purine ribonucleoside salvage"/>
    <property type="evidence" value="ECO:0007669"/>
    <property type="project" value="UniProtKB-KW"/>
</dbReference>
<protein>
    <recommendedName>
        <fullName evidence="4 11">Adenosine kinase</fullName>
        <shortName evidence="11">AK</shortName>
        <ecNumber evidence="4 11">2.7.1.20</ecNumber>
    </recommendedName>
    <alternativeName>
        <fullName evidence="11">Adenosine 5'-phosphotransferase</fullName>
    </alternativeName>
</protein>
<dbReference type="PANTHER" id="PTHR45769">
    <property type="entry name" value="ADENOSINE KINASE"/>
    <property type="match status" value="1"/>
</dbReference>
<keyword evidence="14" id="KW-1185">Reference proteome</keyword>
<feature type="active site" description="Proton acceptor" evidence="10">
    <location>
        <position position="297"/>
    </location>
</feature>
<dbReference type="GO" id="GO:0006144">
    <property type="term" value="P:purine nucleobase metabolic process"/>
    <property type="evidence" value="ECO:0007669"/>
    <property type="project" value="TreeGrafter"/>
</dbReference>
<evidence type="ECO:0000313" key="13">
    <source>
        <dbReference type="EMBL" id="PWN89802.1"/>
    </source>
</evidence>
<evidence type="ECO:0000256" key="2">
    <source>
        <dbReference type="ARBA" id="ARBA00004801"/>
    </source>
</evidence>
<dbReference type="GeneID" id="37043374"/>
<dbReference type="EMBL" id="KZ819636">
    <property type="protein sequence ID" value="PWN89802.1"/>
    <property type="molecule type" value="Genomic_DNA"/>
</dbReference>
<dbReference type="CDD" id="cd01168">
    <property type="entry name" value="adenosine_kinase"/>
    <property type="match status" value="1"/>
</dbReference>
<dbReference type="InterPro" id="IPR029056">
    <property type="entry name" value="Ribokinase-like"/>
</dbReference>
<keyword evidence="6 11" id="KW-0660">Purine salvage</keyword>
<dbReference type="PRINTS" id="PR00989">
    <property type="entry name" value="ADENOKINASE"/>
</dbReference>
<dbReference type="SUPFAM" id="SSF53613">
    <property type="entry name" value="Ribokinase-like"/>
    <property type="match status" value="1"/>
</dbReference>
<comment type="cofactor">
    <cofactor evidence="1 11">
        <name>Mg(2+)</name>
        <dbReference type="ChEBI" id="CHEBI:18420"/>
    </cofactor>
</comment>
<dbReference type="GO" id="GO:0004001">
    <property type="term" value="F:adenosine kinase activity"/>
    <property type="evidence" value="ECO:0007669"/>
    <property type="project" value="UniProtKB-UniRule"/>
</dbReference>
<feature type="domain" description="Carbohydrate kinase PfkB" evidence="12">
    <location>
        <begin position="29"/>
        <end position="337"/>
    </location>
</feature>
<comment type="pathway">
    <text evidence="2 11">Purine metabolism; AMP biosynthesis via salvage pathway; AMP from adenosine: step 1/1.</text>
</comment>
<dbReference type="Gene3D" id="3.30.1110.10">
    <property type="match status" value="1"/>
</dbReference>
<dbReference type="GO" id="GO:0044209">
    <property type="term" value="P:AMP salvage"/>
    <property type="evidence" value="ECO:0007669"/>
    <property type="project" value="UniProtKB-UniRule"/>
</dbReference>
<dbReference type="InParanoid" id="A0A316YKS6"/>
<name>A0A316YKS6_9BASI</name>
<dbReference type="InterPro" id="IPR002173">
    <property type="entry name" value="Carboh/pur_kinase_PfkB_CS"/>
</dbReference>
<sequence length="344" mass="36578">MAGGNYELVAMGNPLLDMTVRDGEEVLKKYDLKSNDAILIEPKHESIYDYVVDNYKVSYVAGGAAQNAARCAQYVLPPKSTVYLGCVGDDKFAGNLRDANDREGLRSVYQVDKETPTGTCAVVLTGHDRSLVTRLGAAEKFNKSHLETPEAKEAIDRAKFFYLGGFFLTHGIESALILAKKAKANNVPFSVNLSAPFIPQFFKDQLDQIIPYSSLVFGNETEFAAYAESHNLGTTDLAKIAQAVADLPSETSLPRTVIVSQGADATIVAHAGQAETKAYPTPKVNPSDIIDTNGAGDAMAGGVLGALILGKSVEEAVAVGQKLGGICIGQNGPTLPLEPKVNVL</sequence>
<dbReference type="PROSITE" id="PS00584">
    <property type="entry name" value="PFKB_KINASES_2"/>
    <property type="match status" value="1"/>
</dbReference>
<dbReference type="InterPro" id="IPR001805">
    <property type="entry name" value="Adenokinase"/>
</dbReference>
<dbReference type="Proteomes" id="UP000245768">
    <property type="component" value="Unassembled WGS sequence"/>
</dbReference>
<keyword evidence="7 11" id="KW-0547">Nucleotide-binding</keyword>
<organism evidence="13 14">
    <name type="scientific">Acaromyces ingoldii</name>
    <dbReference type="NCBI Taxonomy" id="215250"/>
    <lineage>
        <taxon>Eukaryota</taxon>
        <taxon>Fungi</taxon>
        <taxon>Dikarya</taxon>
        <taxon>Basidiomycota</taxon>
        <taxon>Ustilaginomycotina</taxon>
        <taxon>Exobasidiomycetes</taxon>
        <taxon>Exobasidiales</taxon>
        <taxon>Cryptobasidiaceae</taxon>
        <taxon>Acaromyces</taxon>
    </lineage>
</organism>
<proteinExistence type="inferred from homology"/>
<dbReference type="OrthoDB" id="432447at2759"/>
<comment type="similarity">
    <text evidence="3 11">Belongs to the carbohydrate kinase PfkB family.</text>
</comment>
<reference evidence="13" key="1">
    <citation type="journal article" date="2018" name="Mol. Biol. Evol.">
        <title>Broad Genomic Sampling Reveals a Smut Pathogenic Ancestry of the Fungal Clade Ustilaginomycotina.</title>
        <authorList>
            <person name="Kijpornyongpan T."/>
            <person name="Mondo S.J."/>
            <person name="Barry K."/>
            <person name="Sandor L."/>
            <person name="Lee J."/>
            <person name="Lipzen A."/>
            <person name="Pangilinan J."/>
            <person name="LaButti K."/>
            <person name="Hainaut M."/>
            <person name="Henrissat B."/>
            <person name="Grigoriev I.V."/>
            <person name="Spatafora J.W."/>
            <person name="Aime M.C."/>
        </authorList>
    </citation>
    <scope>NUCLEOTIDE SEQUENCE [LARGE SCALE GENOMIC DNA]</scope>
    <source>
        <strain evidence="13">MCA 4198</strain>
    </source>
</reference>
<dbReference type="Gene3D" id="3.40.1190.20">
    <property type="match status" value="1"/>
</dbReference>